<protein>
    <submittedName>
        <fullName evidence="1">Uncharacterized protein</fullName>
    </submittedName>
</protein>
<proteinExistence type="predicted"/>
<evidence type="ECO:0000313" key="1">
    <source>
        <dbReference type="EMBL" id="GEU71228.1"/>
    </source>
</evidence>
<dbReference type="EMBL" id="BKCJ010006269">
    <property type="protein sequence ID" value="GEU71228.1"/>
    <property type="molecule type" value="Genomic_DNA"/>
</dbReference>
<comment type="caution">
    <text evidence="1">The sequence shown here is derived from an EMBL/GenBank/DDBJ whole genome shotgun (WGS) entry which is preliminary data.</text>
</comment>
<accession>A0A6L2MBJ2</accession>
<sequence length="182" mass="20862">MLEDLGIKGGSFLFSHFKIPRKSLDEGLVPLTYHQDVLSLLEYVPSYKEIKVYVEKHTMEVVFSKGKGVVIGEIVEDDKVNKASVDAPVVVVKEQLEKIEHVVDEEIERPRKKKRENEDKSASANILPFGKIKQEDKVKSSLEGREGNERLWFLFASNVVVECFKLLKDLQDDDLEKSREML</sequence>
<organism evidence="1">
    <name type="scientific">Tanacetum cinerariifolium</name>
    <name type="common">Dalmatian daisy</name>
    <name type="synonym">Chrysanthemum cinerariifolium</name>
    <dbReference type="NCBI Taxonomy" id="118510"/>
    <lineage>
        <taxon>Eukaryota</taxon>
        <taxon>Viridiplantae</taxon>
        <taxon>Streptophyta</taxon>
        <taxon>Embryophyta</taxon>
        <taxon>Tracheophyta</taxon>
        <taxon>Spermatophyta</taxon>
        <taxon>Magnoliopsida</taxon>
        <taxon>eudicotyledons</taxon>
        <taxon>Gunneridae</taxon>
        <taxon>Pentapetalae</taxon>
        <taxon>asterids</taxon>
        <taxon>campanulids</taxon>
        <taxon>Asterales</taxon>
        <taxon>Asteraceae</taxon>
        <taxon>Asteroideae</taxon>
        <taxon>Anthemideae</taxon>
        <taxon>Anthemidinae</taxon>
        <taxon>Tanacetum</taxon>
    </lineage>
</organism>
<gene>
    <name evidence="1" type="ORF">Tci_043206</name>
</gene>
<reference evidence="1" key="1">
    <citation type="journal article" date="2019" name="Sci. Rep.">
        <title>Draft genome of Tanacetum cinerariifolium, the natural source of mosquito coil.</title>
        <authorList>
            <person name="Yamashiro T."/>
            <person name="Shiraishi A."/>
            <person name="Satake H."/>
            <person name="Nakayama K."/>
        </authorList>
    </citation>
    <scope>NUCLEOTIDE SEQUENCE</scope>
</reference>
<name>A0A6L2MBJ2_TANCI</name>
<dbReference type="AlphaFoldDB" id="A0A6L2MBJ2"/>